<protein>
    <submittedName>
        <fullName evidence="1">Uncharacterized protein</fullName>
    </submittedName>
</protein>
<sequence length="123" mass="13948">MSSQTEKVSHPKKTGFTYFSGMKTVPITFQEYVEGFAEHTERNVFDSCIYCGRSAQCYLAQVTAELSVIGHFECEEGHQYSKLVGSNELYEDFQKYGGKKLVPTTKSDAIARQKVRMKKGGRR</sequence>
<dbReference type="AlphaFoldDB" id="D7E6T4"/>
<dbReference type="Proteomes" id="UP000000391">
    <property type="component" value="Chromosome"/>
</dbReference>
<keyword evidence="2" id="KW-1185">Reference proteome</keyword>
<dbReference type="RefSeq" id="WP_013194126.1">
    <property type="nucleotide sequence ID" value="NC_014253.1"/>
</dbReference>
<accession>D7E6T4</accession>
<name>D7E6T4_METEZ</name>
<gene>
    <name evidence="1" type="ordered locus">Metev_0652</name>
</gene>
<evidence type="ECO:0000313" key="1">
    <source>
        <dbReference type="EMBL" id="ADI73558.1"/>
    </source>
</evidence>
<reference evidence="1 2" key="1">
    <citation type="submission" date="2010-06" db="EMBL/GenBank/DDBJ databases">
        <title>Complete sequence chromosome of Methanohalobium evestigatum Z-7303.</title>
        <authorList>
            <consortium name="US DOE Joint Genome Institute"/>
            <person name="Lucas S."/>
            <person name="Copeland A."/>
            <person name="Lapidus A."/>
            <person name="Cheng J.-F."/>
            <person name="Bruce D."/>
            <person name="Goodwin L."/>
            <person name="Pitluck S."/>
            <person name="Saunders E."/>
            <person name="Detter J.C."/>
            <person name="Han C."/>
            <person name="Tapia R."/>
            <person name="Land M."/>
            <person name="Hauser L."/>
            <person name="Kyrpides N."/>
            <person name="Mikhailova N."/>
            <person name="Sieprawska-Lupa M."/>
            <person name="Whitman W.B."/>
            <person name="Anderson I."/>
            <person name="Woyke T."/>
        </authorList>
    </citation>
    <scope>NUCLEOTIDE SEQUENCE [LARGE SCALE GENOMIC DNA]</scope>
    <source>
        <strain evidence="2">ATCC BAA-1072 / DSM 3721 / NBRC 107634 / OCM 161 / Z-7303</strain>
    </source>
</reference>
<evidence type="ECO:0000313" key="2">
    <source>
        <dbReference type="Proteomes" id="UP000000391"/>
    </source>
</evidence>
<dbReference type="STRING" id="644295.Metev_0652"/>
<dbReference type="EMBL" id="CP002069">
    <property type="protein sequence ID" value="ADI73558.1"/>
    <property type="molecule type" value="Genomic_DNA"/>
</dbReference>
<dbReference type="KEGG" id="mev:Metev_0652"/>
<proteinExistence type="predicted"/>
<organism evidence="1 2">
    <name type="scientific">Methanohalobium evestigatum (strain ATCC BAA-1072 / DSM 3721 / NBRC 107634 / OCM 161 / Z-7303)</name>
    <dbReference type="NCBI Taxonomy" id="644295"/>
    <lineage>
        <taxon>Archaea</taxon>
        <taxon>Methanobacteriati</taxon>
        <taxon>Methanobacteriota</taxon>
        <taxon>Stenosarchaea group</taxon>
        <taxon>Methanomicrobia</taxon>
        <taxon>Methanosarcinales</taxon>
        <taxon>Methanosarcinaceae</taxon>
        <taxon>Methanohalobium</taxon>
    </lineage>
</organism>
<dbReference type="GeneID" id="9346274"/>
<dbReference type="HOGENOM" id="CLU_2010097_0_0_2"/>